<comment type="catalytic activity">
    <reaction evidence="4">
        <text>RX + glutathione = an S-substituted glutathione + a halide anion + H(+)</text>
        <dbReference type="Rhea" id="RHEA:16437"/>
        <dbReference type="ChEBI" id="CHEBI:15378"/>
        <dbReference type="ChEBI" id="CHEBI:16042"/>
        <dbReference type="ChEBI" id="CHEBI:17792"/>
        <dbReference type="ChEBI" id="CHEBI:57925"/>
        <dbReference type="ChEBI" id="CHEBI:90779"/>
        <dbReference type="EC" id="2.5.1.18"/>
    </reaction>
</comment>
<evidence type="ECO:0000256" key="4">
    <source>
        <dbReference type="ARBA" id="ARBA00047960"/>
    </source>
</evidence>
<keyword evidence="3" id="KW-0808">Transferase</keyword>
<dbReference type="InterPro" id="IPR040079">
    <property type="entry name" value="Glutathione_S-Trfase"/>
</dbReference>
<dbReference type="CDD" id="cd03053">
    <property type="entry name" value="GST_N_Phi"/>
    <property type="match status" value="1"/>
</dbReference>
<evidence type="ECO:0000256" key="1">
    <source>
        <dbReference type="ARBA" id="ARBA00010128"/>
    </source>
</evidence>
<dbReference type="SFLD" id="SFLDG00358">
    <property type="entry name" value="Main_(cytGST)"/>
    <property type="match status" value="1"/>
</dbReference>
<evidence type="ECO:0000313" key="8">
    <source>
        <dbReference type="EMBL" id="KAL3644785.1"/>
    </source>
</evidence>
<dbReference type="SFLD" id="SFLDS00019">
    <property type="entry name" value="Glutathione_Transferase_(cytos"/>
    <property type="match status" value="1"/>
</dbReference>
<dbReference type="InterPro" id="IPR004046">
    <property type="entry name" value="GST_C"/>
</dbReference>
<dbReference type="AlphaFoldDB" id="A0ABD3DV87"/>
<dbReference type="SFLD" id="SFLDG01154">
    <property type="entry name" value="Main.5:_Phi-like"/>
    <property type="match status" value="1"/>
</dbReference>
<comment type="caution">
    <text evidence="8">The sequence shown here is derived from an EMBL/GenBank/DDBJ whole genome shotgun (WGS) entry which is preliminary data.</text>
</comment>
<dbReference type="FunFam" id="3.40.30.10:FF:000016">
    <property type="entry name" value="Glutathione S-transferase F2"/>
    <property type="match status" value="1"/>
</dbReference>
<dbReference type="InterPro" id="IPR010987">
    <property type="entry name" value="Glutathione-S-Trfase_C-like"/>
</dbReference>
<dbReference type="InterPro" id="IPR034347">
    <property type="entry name" value="GST_Phi_C"/>
</dbReference>
<dbReference type="InterPro" id="IPR036282">
    <property type="entry name" value="Glutathione-S-Trfase_C_sf"/>
</dbReference>
<dbReference type="Gene3D" id="1.20.1050.10">
    <property type="match status" value="1"/>
</dbReference>
<evidence type="ECO:0000259" key="7">
    <source>
        <dbReference type="PROSITE" id="PS50405"/>
    </source>
</evidence>
<dbReference type="PROSITE" id="PS50405">
    <property type="entry name" value="GST_CTER"/>
    <property type="match status" value="1"/>
</dbReference>
<dbReference type="SUPFAM" id="SSF47616">
    <property type="entry name" value="GST C-terminal domain-like"/>
    <property type="match status" value="1"/>
</dbReference>
<dbReference type="Proteomes" id="UP001632038">
    <property type="component" value="Unassembled WGS sequence"/>
</dbReference>
<feature type="domain" description="GST N-terminal" evidence="6">
    <location>
        <begin position="1"/>
        <end position="82"/>
    </location>
</feature>
<dbReference type="GO" id="GO:0004364">
    <property type="term" value="F:glutathione transferase activity"/>
    <property type="evidence" value="ECO:0007669"/>
    <property type="project" value="UniProtKB-EC"/>
</dbReference>
<dbReference type="EMBL" id="JAVIJP010000013">
    <property type="protein sequence ID" value="KAL3644785.1"/>
    <property type="molecule type" value="Genomic_DNA"/>
</dbReference>
<dbReference type="PANTHER" id="PTHR43900">
    <property type="entry name" value="GLUTATHIONE S-TRANSFERASE RHO"/>
    <property type="match status" value="1"/>
</dbReference>
<evidence type="ECO:0000256" key="3">
    <source>
        <dbReference type="ARBA" id="ARBA00022679"/>
    </source>
</evidence>
<dbReference type="EC" id="2.5.1.18" evidence="2"/>
<dbReference type="SUPFAM" id="SSF52833">
    <property type="entry name" value="Thioredoxin-like"/>
    <property type="match status" value="1"/>
</dbReference>
<dbReference type="Pfam" id="PF00043">
    <property type="entry name" value="GST_C"/>
    <property type="match status" value="1"/>
</dbReference>
<gene>
    <name evidence="8" type="ORF">CASFOL_009965</name>
</gene>
<dbReference type="FunFam" id="1.20.1050.10:FF:000004">
    <property type="entry name" value="Glutathione S-transferase F2"/>
    <property type="match status" value="1"/>
</dbReference>
<dbReference type="Pfam" id="PF02798">
    <property type="entry name" value="GST_N"/>
    <property type="match status" value="1"/>
</dbReference>
<evidence type="ECO:0000256" key="5">
    <source>
        <dbReference type="ARBA" id="ARBA00081070"/>
    </source>
</evidence>
<protein>
    <recommendedName>
        <fullName evidence="2">glutathione transferase</fullName>
        <ecNumber evidence="2">2.5.1.18</ecNumber>
    </recommendedName>
    <alternativeName>
        <fullName evidence="5">GST class-phi</fullName>
    </alternativeName>
</protein>
<accession>A0ABD3DV87</accession>
<proteinExistence type="inferred from homology"/>
<dbReference type="InterPro" id="IPR036249">
    <property type="entry name" value="Thioredoxin-like_sf"/>
</dbReference>
<dbReference type="Gene3D" id="3.40.30.10">
    <property type="entry name" value="Glutaredoxin"/>
    <property type="match status" value="1"/>
</dbReference>
<evidence type="ECO:0000256" key="2">
    <source>
        <dbReference type="ARBA" id="ARBA00012452"/>
    </source>
</evidence>
<evidence type="ECO:0000313" key="9">
    <source>
        <dbReference type="Proteomes" id="UP001632038"/>
    </source>
</evidence>
<dbReference type="GO" id="GO:0009407">
    <property type="term" value="P:toxin catabolic process"/>
    <property type="evidence" value="ECO:0007669"/>
    <property type="project" value="UniProtKB-ARBA"/>
</dbReference>
<comment type="similarity">
    <text evidence="1">Belongs to the GST superfamily. Phi family.</text>
</comment>
<organism evidence="8 9">
    <name type="scientific">Castilleja foliolosa</name>
    <dbReference type="NCBI Taxonomy" id="1961234"/>
    <lineage>
        <taxon>Eukaryota</taxon>
        <taxon>Viridiplantae</taxon>
        <taxon>Streptophyta</taxon>
        <taxon>Embryophyta</taxon>
        <taxon>Tracheophyta</taxon>
        <taxon>Spermatophyta</taxon>
        <taxon>Magnoliopsida</taxon>
        <taxon>eudicotyledons</taxon>
        <taxon>Gunneridae</taxon>
        <taxon>Pentapetalae</taxon>
        <taxon>asterids</taxon>
        <taxon>lamiids</taxon>
        <taxon>Lamiales</taxon>
        <taxon>Orobanchaceae</taxon>
        <taxon>Pedicularideae</taxon>
        <taxon>Castillejinae</taxon>
        <taxon>Castilleja</taxon>
    </lineage>
</organism>
<feature type="domain" description="GST C-terminal" evidence="7">
    <location>
        <begin position="89"/>
        <end position="214"/>
    </location>
</feature>
<reference evidence="9" key="1">
    <citation type="journal article" date="2024" name="IScience">
        <title>Strigolactones Initiate the Formation of Haustorium-like Structures in Castilleja.</title>
        <authorList>
            <person name="Buerger M."/>
            <person name="Peterson D."/>
            <person name="Chory J."/>
        </authorList>
    </citation>
    <scope>NUCLEOTIDE SEQUENCE [LARGE SCALE GENOMIC DNA]</scope>
</reference>
<dbReference type="CDD" id="cd03187">
    <property type="entry name" value="GST_C_Phi"/>
    <property type="match status" value="1"/>
</dbReference>
<keyword evidence="9" id="KW-1185">Reference proteome</keyword>
<dbReference type="PROSITE" id="PS50404">
    <property type="entry name" value="GST_NTER"/>
    <property type="match status" value="1"/>
</dbReference>
<name>A0ABD3DV87_9LAMI</name>
<dbReference type="PANTHER" id="PTHR43900:SF47">
    <property type="entry name" value="GLUTATHIONE S-TRANSFERASE F6-RELATED"/>
    <property type="match status" value="1"/>
</dbReference>
<dbReference type="InterPro" id="IPR004045">
    <property type="entry name" value="Glutathione_S-Trfase_N"/>
</dbReference>
<sequence>MAIKVHGGLLSTATTRVLACLNEKELDYEFVRVDMLAGEHKKEPFITLNPFGQVPAFEDDDLKLFESRAINRYITHKYADKGTQLVFDDPKKMAIVAVGLEVEAHKYDPPASKLTWELGLKPILGMVTDDEIVKEQEAQLGKVLDVYESGLTRSKYLCGDTFTLADLHHLPTLDYLMGTRAKAVFEARPLVKAWADGIMARPAWQKVVAMRNKH</sequence>
<evidence type="ECO:0000259" key="6">
    <source>
        <dbReference type="PROSITE" id="PS50404"/>
    </source>
</evidence>